<evidence type="ECO:0000313" key="2">
    <source>
        <dbReference type="EMBL" id="OKH93684.1"/>
    </source>
</evidence>
<reference evidence="2 3" key="1">
    <citation type="submission" date="2015-06" db="EMBL/GenBank/DDBJ databases">
        <title>Cloning and characterization of the uncialamcin biosynthetic gene cluster.</title>
        <authorList>
            <person name="Yan X."/>
            <person name="Huang T."/>
            <person name="Ge H."/>
            <person name="Shen B."/>
        </authorList>
    </citation>
    <scope>NUCLEOTIDE SEQUENCE [LARGE SCALE GENOMIC DNA]</scope>
    <source>
        <strain evidence="2 3">DCA2648</strain>
    </source>
</reference>
<dbReference type="InterPro" id="IPR041698">
    <property type="entry name" value="Methyltransf_25"/>
</dbReference>
<dbReference type="Gene3D" id="3.40.50.150">
    <property type="entry name" value="Vaccinia Virus protein VP39"/>
    <property type="match status" value="1"/>
</dbReference>
<organism evidence="2 3">
    <name type="scientific">Streptomyces uncialis</name>
    <dbReference type="NCBI Taxonomy" id="1048205"/>
    <lineage>
        <taxon>Bacteria</taxon>
        <taxon>Bacillati</taxon>
        <taxon>Actinomycetota</taxon>
        <taxon>Actinomycetes</taxon>
        <taxon>Kitasatosporales</taxon>
        <taxon>Streptomycetaceae</taxon>
        <taxon>Streptomyces</taxon>
    </lineage>
</organism>
<protein>
    <submittedName>
        <fullName evidence="2">SAM-dependent methyltransferase</fullName>
    </submittedName>
</protein>
<feature type="domain" description="Methyltransferase" evidence="1">
    <location>
        <begin position="38"/>
        <end position="134"/>
    </location>
</feature>
<accession>A0A1Q4V792</accession>
<keyword evidence="2" id="KW-0489">Methyltransferase</keyword>
<dbReference type="EMBL" id="LFBV01000004">
    <property type="protein sequence ID" value="OKH93684.1"/>
    <property type="molecule type" value="Genomic_DNA"/>
</dbReference>
<dbReference type="GO" id="GO:0008168">
    <property type="term" value="F:methyltransferase activity"/>
    <property type="evidence" value="ECO:0007669"/>
    <property type="project" value="UniProtKB-KW"/>
</dbReference>
<dbReference type="PANTHER" id="PTHR43591">
    <property type="entry name" value="METHYLTRANSFERASE"/>
    <property type="match status" value="1"/>
</dbReference>
<dbReference type="SUPFAM" id="SSF53335">
    <property type="entry name" value="S-adenosyl-L-methionine-dependent methyltransferases"/>
    <property type="match status" value="1"/>
</dbReference>
<dbReference type="CDD" id="cd02440">
    <property type="entry name" value="AdoMet_MTases"/>
    <property type="match status" value="1"/>
</dbReference>
<dbReference type="GeneID" id="96791155"/>
<keyword evidence="3" id="KW-1185">Reference proteome</keyword>
<keyword evidence="2" id="KW-0808">Transferase</keyword>
<gene>
    <name evidence="2" type="ORF">AB852_19830</name>
</gene>
<dbReference type="STRING" id="1048205.AB852_19830"/>
<evidence type="ECO:0000313" key="3">
    <source>
        <dbReference type="Proteomes" id="UP000186455"/>
    </source>
</evidence>
<dbReference type="Pfam" id="PF13649">
    <property type="entry name" value="Methyltransf_25"/>
    <property type="match status" value="1"/>
</dbReference>
<evidence type="ECO:0000259" key="1">
    <source>
        <dbReference type="Pfam" id="PF13649"/>
    </source>
</evidence>
<dbReference type="RefSeq" id="WP_245876843.1">
    <property type="nucleotide sequence ID" value="NZ_CP109583.1"/>
</dbReference>
<dbReference type="Proteomes" id="UP000186455">
    <property type="component" value="Unassembled WGS sequence"/>
</dbReference>
<comment type="caution">
    <text evidence="2">The sequence shown here is derived from an EMBL/GenBank/DDBJ whole genome shotgun (WGS) entry which is preliminary data.</text>
</comment>
<dbReference type="AlphaFoldDB" id="A0A1Q4V792"/>
<sequence length="280" mass="30068">MDWSVMGPYIERGGEVSAPVYREAARWIAGSLPRPGRVLDVGSGPGVVACLLAEVFEDAEVIAVDPEEALLELARERAAREGLADRVRTVRAELPDGLDGLPPADLLWLGRSLHHVGDQRAALASAARRLAPGGVLALLEGGLPSRSLPRDLGFGRPALESRMDAVEQDWFSAMRDALPGSRSETEDWPALLESAGLRPAGTRTFLLDRPAPLTAQERDFVVASFERRREAMGDSLDAADLATLDRLVDAGDPAGLRNRPDLHLLTAQTVHTAVAAPRES</sequence>
<proteinExistence type="predicted"/>
<name>A0A1Q4V792_9ACTN</name>
<dbReference type="InterPro" id="IPR029063">
    <property type="entry name" value="SAM-dependent_MTases_sf"/>
</dbReference>
<dbReference type="PANTHER" id="PTHR43591:SF24">
    <property type="entry name" value="2-METHOXY-6-POLYPRENYL-1,4-BENZOQUINOL METHYLASE, MITOCHONDRIAL"/>
    <property type="match status" value="1"/>
</dbReference>
<dbReference type="GO" id="GO:0032259">
    <property type="term" value="P:methylation"/>
    <property type="evidence" value="ECO:0007669"/>
    <property type="project" value="UniProtKB-KW"/>
</dbReference>